<dbReference type="RefSeq" id="WP_019617916.1">
    <property type="nucleotide sequence ID" value="NZ_JBHUNE010000003.1"/>
</dbReference>
<comment type="caution">
    <text evidence="2">The sequence shown here is derived from an EMBL/GenBank/DDBJ whole genome shotgun (WGS) entry which is preliminary data.</text>
</comment>
<name>A0ABW5UVW2_9MICO</name>
<gene>
    <name evidence="2" type="ORF">ACFSW7_03135</name>
</gene>
<keyword evidence="3" id="KW-1185">Reference proteome</keyword>
<evidence type="ECO:0000313" key="3">
    <source>
        <dbReference type="Proteomes" id="UP001597492"/>
    </source>
</evidence>
<dbReference type="Proteomes" id="UP001597492">
    <property type="component" value="Unassembled WGS sequence"/>
</dbReference>
<proteinExistence type="predicted"/>
<protein>
    <submittedName>
        <fullName evidence="2">Uncharacterized protein</fullName>
    </submittedName>
</protein>
<evidence type="ECO:0000256" key="1">
    <source>
        <dbReference type="SAM" id="MobiDB-lite"/>
    </source>
</evidence>
<sequence length="93" mass="10851">MNASVQVVSVDDQRDQITVHLPDQQHLDRLSMLDRLALRVGLRLVLLSERRRHAAARDAEHALDRERMRREAERAAHDRDRLLAASGLHRTWM</sequence>
<accession>A0ABW5UVW2</accession>
<reference evidence="3" key="1">
    <citation type="journal article" date="2019" name="Int. J. Syst. Evol. Microbiol.">
        <title>The Global Catalogue of Microorganisms (GCM) 10K type strain sequencing project: providing services to taxonomists for standard genome sequencing and annotation.</title>
        <authorList>
            <consortium name="The Broad Institute Genomics Platform"/>
            <consortium name="The Broad Institute Genome Sequencing Center for Infectious Disease"/>
            <person name="Wu L."/>
            <person name="Ma J."/>
        </authorList>
    </citation>
    <scope>NUCLEOTIDE SEQUENCE [LARGE SCALE GENOMIC DNA]</scope>
    <source>
        <strain evidence="3">TISTR 1514</strain>
    </source>
</reference>
<evidence type="ECO:0000313" key="2">
    <source>
        <dbReference type="EMBL" id="MFD2757370.1"/>
    </source>
</evidence>
<dbReference type="EMBL" id="JBHUNE010000003">
    <property type="protein sequence ID" value="MFD2757370.1"/>
    <property type="molecule type" value="Genomic_DNA"/>
</dbReference>
<feature type="region of interest" description="Disordered" evidence="1">
    <location>
        <begin position="57"/>
        <end position="76"/>
    </location>
</feature>
<organism evidence="2 3">
    <name type="scientific">Gulosibacter faecalis</name>
    <dbReference type="NCBI Taxonomy" id="272240"/>
    <lineage>
        <taxon>Bacteria</taxon>
        <taxon>Bacillati</taxon>
        <taxon>Actinomycetota</taxon>
        <taxon>Actinomycetes</taxon>
        <taxon>Micrococcales</taxon>
        <taxon>Microbacteriaceae</taxon>
        <taxon>Gulosibacter</taxon>
    </lineage>
</organism>